<dbReference type="EMBL" id="JWZT01004771">
    <property type="protein sequence ID" value="KII63130.1"/>
    <property type="molecule type" value="Genomic_DNA"/>
</dbReference>
<protein>
    <submittedName>
        <fullName evidence="1">Uncharacterized protein</fullName>
    </submittedName>
</protein>
<gene>
    <name evidence="1" type="ORF">RF11_09531</name>
</gene>
<sequence length="136" mass="15943">MNIKIFVDHDNDVDLFANILLTGWRRHCPKDIPSSLMIPDFLYEPSWKVNYMMIKDFIIKFTIEDLTYHSREVSEVRLKSGTVTVLPESQIILTNMNFARFESDALKLYSDGSWQYLNRFPDSARQYVAHSTLTLC</sequence>
<accession>A0A0C2M832</accession>
<organism evidence="1 2">
    <name type="scientific">Thelohanellus kitauei</name>
    <name type="common">Myxosporean</name>
    <dbReference type="NCBI Taxonomy" id="669202"/>
    <lineage>
        <taxon>Eukaryota</taxon>
        <taxon>Metazoa</taxon>
        <taxon>Cnidaria</taxon>
        <taxon>Myxozoa</taxon>
        <taxon>Myxosporea</taxon>
        <taxon>Bivalvulida</taxon>
        <taxon>Platysporina</taxon>
        <taxon>Myxobolidae</taxon>
        <taxon>Thelohanellus</taxon>
    </lineage>
</organism>
<proteinExistence type="predicted"/>
<name>A0A0C2M832_THEKT</name>
<reference evidence="1 2" key="1">
    <citation type="journal article" date="2014" name="Genome Biol. Evol.">
        <title>The genome of the myxosporean Thelohanellus kitauei shows adaptations to nutrient acquisition within its fish host.</title>
        <authorList>
            <person name="Yang Y."/>
            <person name="Xiong J."/>
            <person name="Zhou Z."/>
            <person name="Huo F."/>
            <person name="Miao W."/>
            <person name="Ran C."/>
            <person name="Liu Y."/>
            <person name="Zhang J."/>
            <person name="Feng J."/>
            <person name="Wang M."/>
            <person name="Wang M."/>
            <person name="Wang L."/>
            <person name="Yao B."/>
        </authorList>
    </citation>
    <scope>NUCLEOTIDE SEQUENCE [LARGE SCALE GENOMIC DNA]</scope>
    <source>
        <strain evidence="1">Wuqing</strain>
    </source>
</reference>
<dbReference type="Proteomes" id="UP000031668">
    <property type="component" value="Unassembled WGS sequence"/>
</dbReference>
<dbReference type="AlphaFoldDB" id="A0A0C2M832"/>
<comment type="caution">
    <text evidence="1">The sequence shown here is derived from an EMBL/GenBank/DDBJ whole genome shotgun (WGS) entry which is preliminary data.</text>
</comment>
<evidence type="ECO:0000313" key="2">
    <source>
        <dbReference type="Proteomes" id="UP000031668"/>
    </source>
</evidence>
<keyword evidence="2" id="KW-1185">Reference proteome</keyword>
<evidence type="ECO:0000313" key="1">
    <source>
        <dbReference type="EMBL" id="KII63130.1"/>
    </source>
</evidence>